<proteinExistence type="predicted"/>
<gene>
    <name evidence="1" type="ORF">SAMN04488241_1197</name>
</gene>
<reference evidence="1 2" key="1">
    <citation type="submission" date="2016-10" db="EMBL/GenBank/DDBJ databases">
        <authorList>
            <person name="de Groot N.N."/>
        </authorList>
    </citation>
    <scope>NUCLEOTIDE SEQUENCE [LARGE SCALE GENOMIC DNA]</scope>
    <source>
        <strain evidence="1 2">CGMCC 1.9113</strain>
    </source>
</reference>
<dbReference type="STRING" id="634430.SAMN04488241_1197"/>
<protein>
    <recommendedName>
        <fullName evidence="3">Winged helix DNA-binding domain-containing protein</fullName>
    </recommendedName>
</protein>
<evidence type="ECO:0000313" key="2">
    <source>
        <dbReference type="Proteomes" id="UP000199586"/>
    </source>
</evidence>
<evidence type="ECO:0008006" key="3">
    <source>
        <dbReference type="Google" id="ProtNLM"/>
    </source>
</evidence>
<evidence type="ECO:0000313" key="1">
    <source>
        <dbReference type="EMBL" id="SFP99801.1"/>
    </source>
</evidence>
<dbReference type="Proteomes" id="UP000199586">
    <property type="component" value="Unassembled WGS sequence"/>
</dbReference>
<dbReference type="AlphaFoldDB" id="A0A1I5UX42"/>
<sequence length="94" mass="10697">MRREEFPEEIFGDYSWSMLMLAYIARLEQRTRLATDIMAQAGVSAAVGKRWLTFLREQDLVLPGETLQLTPTAVARMDRYIDCVIELASGQATI</sequence>
<dbReference type="EMBL" id="FOXP01000019">
    <property type="protein sequence ID" value="SFP99801.1"/>
    <property type="molecule type" value="Genomic_DNA"/>
</dbReference>
<accession>A0A1I5UX42</accession>
<name>A0A1I5UX42_9SPHN</name>
<keyword evidence="2" id="KW-1185">Reference proteome</keyword>
<organism evidence="1 2">
    <name type="scientific">Sphingomonas rubra</name>
    <dbReference type="NCBI Taxonomy" id="634430"/>
    <lineage>
        <taxon>Bacteria</taxon>
        <taxon>Pseudomonadati</taxon>
        <taxon>Pseudomonadota</taxon>
        <taxon>Alphaproteobacteria</taxon>
        <taxon>Sphingomonadales</taxon>
        <taxon>Sphingomonadaceae</taxon>
        <taxon>Sphingomonas</taxon>
    </lineage>
</organism>